<organism evidence="1 2">
    <name type="scientific">Kushneria avicenniae</name>
    <dbReference type="NCBI Taxonomy" id="402385"/>
    <lineage>
        <taxon>Bacteria</taxon>
        <taxon>Pseudomonadati</taxon>
        <taxon>Pseudomonadota</taxon>
        <taxon>Gammaproteobacteria</taxon>
        <taxon>Oceanospirillales</taxon>
        <taxon>Halomonadaceae</taxon>
        <taxon>Kushneria</taxon>
    </lineage>
</organism>
<accession>A0A1I1M3N6</accession>
<evidence type="ECO:0000313" key="1">
    <source>
        <dbReference type="EMBL" id="SFC80117.1"/>
    </source>
</evidence>
<reference evidence="2" key="1">
    <citation type="submission" date="2016-10" db="EMBL/GenBank/DDBJ databases">
        <authorList>
            <person name="Varghese N."/>
            <person name="Submissions S."/>
        </authorList>
    </citation>
    <scope>NUCLEOTIDE SEQUENCE [LARGE SCALE GENOMIC DNA]</scope>
    <source>
        <strain evidence="2">DSM 23439</strain>
    </source>
</reference>
<proteinExistence type="predicted"/>
<dbReference type="AlphaFoldDB" id="A0A1I1M3N6"/>
<sequence>MSIEYRIETTSTAELEAMLNDSAELIEAIKTELASRESQKRELESMDTLIHEARPKFQEIRSFFALVLEELRERRSDH</sequence>
<dbReference type="Proteomes" id="UP000199046">
    <property type="component" value="Unassembled WGS sequence"/>
</dbReference>
<dbReference type="RefSeq" id="WP_090135161.1">
    <property type="nucleotide sequence ID" value="NZ_FOLY01000006.1"/>
</dbReference>
<protein>
    <submittedName>
        <fullName evidence="1">Uncharacterized protein</fullName>
    </submittedName>
</protein>
<dbReference type="OrthoDB" id="6169623at2"/>
<dbReference type="EMBL" id="FOLY01000006">
    <property type="protein sequence ID" value="SFC80117.1"/>
    <property type="molecule type" value="Genomic_DNA"/>
</dbReference>
<evidence type="ECO:0000313" key="2">
    <source>
        <dbReference type="Proteomes" id="UP000199046"/>
    </source>
</evidence>
<gene>
    <name evidence="1" type="ORF">SAMN05421848_2776</name>
</gene>
<dbReference type="STRING" id="402385.SAMN05421848_2776"/>
<name>A0A1I1M3N6_9GAMM</name>
<keyword evidence="2" id="KW-1185">Reference proteome</keyword>